<evidence type="ECO:0000313" key="6">
    <source>
        <dbReference type="EMBL" id="THU81729.1"/>
    </source>
</evidence>
<name>A0A4S8L040_DENBC</name>
<dbReference type="GO" id="GO:0043657">
    <property type="term" value="C:host cell"/>
    <property type="evidence" value="ECO:0007669"/>
    <property type="project" value="UniProtKB-SubCell"/>
</dbReference>
<sequence>MHQIPMPFLEHQNPPQESPPSPSLVTLFCYVVGSKNPFSVRVSSSHTVDELKKTIQQCTPTLLKGIDAHDLQLFKVTLPDDDNLATEVEGAIENSRSLRSTLEISEIFPGNPKKKTIHIAVKLPDYAGETFASGPLPLVHFSLIYSLCNPIRQHHDTLSFNGTNSSRYTFNLVDTNTPFVVGCRSDCSIFCITLANAWFRSRHS</sequence>
<evidence type="ECO:0000259" key="5">
    <source>
        <dbReference type="Pfam" id="PF20147"/>
    </source>
</evidence>
<organism evidence="6 7">
    <name type="scientific">Dendrothele bispora (strain CBS 962.96)</name>
    <dbReference type="NCBI Taxonomy" id="1314807"/>
    <lineage>
        <taxon>Eukaryota</taxon>
        <taxon>Fungi</taxon>
        <taxon>Dikarya</taxon>
        <taxon>Basidiomycota</taxon>
        <taxon>Agaricomycotina</taxon>
        <taxon>Agaricomycetes</taxon>
        <taxon>Agaricomycetidae</taxon>
        <taxon>Agaricales</taxon>
        <taxon>Agaricales incertae sedis</taxon>
        <taxon>Dendrothele</taxon>
    </lineage>
</organism>
<feature type="domain" description="Crinkler effector protein N-terminal" evidence="5">
    <location>
        <begin position="25"/>
        <end position="122"/>
    </location>
</feature>
<proteinExistence type="predicted"/>
<protein>
    <recommendedName>
        <fullName evidence="5">Crinkler effector protein N-terminal domain-containing protein</fullName>
    </recommendedName>
</protein>
<keyword evidence="3" id="KW-0964">Secreted</keyword>
<keyword evidence="7" id="KW-1185">Reference proteome</keyword>
<dbReference type="Pfam" id="PF20147">
    <property type="entry name" value="Crinkler"/>
    <property type="match status" value="1"/>
</dbReference>
<evidence type="ECO:0000256" key="3">
    <source>
        <dbReference type="ARBA" id="ARBA00022525"/>
    </source>
</evidence>
<evidence type="ECO:0000256" key="2">
    <source>
        <dbReference type="ARBA" id="ARBA00004613"/>
    </source>
</evidence>
<dbReference type="GO" id="GO:0005576">
    <property type="term" value="C:extracellular region"/>
    <property type="evidence" value="ECO:0007669"/>
    <property type="project" value="UniProtKB-SubCell"/>
</dbReference>
<dbReference type="Proteomes" id="UP000297245">
    <property type="component" value="Unassembled WGS sequence"/>
</dbReference>
<evidence type="ECO:0000256" key="1">
    <source>
        <dbReference type="ARBA" id="ARBA00004340"/>
    </source>
</evidence>
<dbReference type="CDD" id="cd17039">
    <property type="entry name" value="Ubl_ubiquitin_like"/>
    <property type="match status" value="1"/>
</dbReference>
<dbReference type="AlphaFoldDB" id="A0A4S8L040"/>
<accession>A0A4S8L040</accession>
<gene>
    <name evidence="6" type="ORF">K435DRAFT_469065</name>
</gene>
<feature type="region of interest" description="Disordered" evidence="4">
    <location>
        <begin position="1"/>
        <end position="20"/>
    </location>
</feature>
<evidence type="ECO:0000256" key="4">
    <source>
        <dbReference type="SAM" id="MobiDB-lite"/>
    </source>
</evidence>
<comment type="subcellular location">
    <subcellularLocation>
        <location evidence="1">Host cell</location>
    </subcellularLocation>
    <subcellularLocation>
        <location evidence="2">Secreted</location>
    </subcellularLocation>
</comment>
<evidence type="ECO:0000313" key="7">
    <source>
        <dbReference type="Proteomes" id="UP000297245"/>
    </source>
</evidence>
<dbReference type="InterPro" id="IPR045379">
    <property type="entry name" value="Crinkler_N"/>
</dbReference>
<reference evidence="6 7" key="1">
    <citation type="journal article" date="2019" name="Nat. Ecol. Evol.">
        <title>Megaphylogeny resolves global patterns of mushroom evolution.</title>
        <authorList>
            <person name="Varga T."/>
            <person name="Krizsan K."/>
            <person name="Foldi C."/>
            <person name="Dima B."/>
            <person name="Sanchez-Garcia M."/>
            <person name="Sanchez-Ramirez S."/>
            <person name="Szollosi G.J."/>
            <person name="Szarkandi J.G."/>
            <person name="Papp V."/>
            <person name="Albert L."/>
            <person name="Andreopoulos W."/>
            <person name="Angelini C."/>
            <person name="Antonin V."/>
            <person name="Barry K.W."/>
            <person name="Bougher N.L."/>
            <person name="Buchanan P."/>
            <person name="Buyck B."/>
            <person name="Bense V."/>
            <person name="Catcheside P."/>
            <person name="Chovatia M."/>
            <person name="Cooper J."/>
            <person name="Damon W."/>
            <person name="Desjardin D."/>
            <person name="Finy P."/>
            <person name="Geml J."/>
            <person name="Haridas S."/>
            <person name="Hughes K."/>
            <person name="Justo A."/>
            <person name="Karasinski D."/>
            <person name="Kautmanova I."/>
            <person name="Kiss B."/>
            <person name="Kocsube S."/>
            <person name="Kotiranta H."/>
            <person name="LaButti K.M."/>
            <person name="Lechner B.E."/>
            <person name="Liimatainen K."/>
            <person name="Lipzen A."/>
            <person name="Lukacs Z."/>
            <person name="Mihaltcheva S."/>
            <person name="Morgado L.N."/>
            <person name="Niskanen T."/>
            <person name="Noordeloos M.E."/>
            <person name="Ohm R.A."/>
            <person name="Ortiz-Santana B."/>
            <person name="Ovrebo C."/>
            <person name="Racz N."/>
            <person name="Riley R."/>
            <person name="Savchenko A."/>
            <person name="Shiryaev A."/>
            <person name="Soop K."/>
            <person name="Spirin V."/>
            <person name="Szebenyi C."/>
            <person name="Tomsovsky M."/>
            <person name="Tulloss R.E."/>
            <person name="Uehling J."/>
            <person name="Grigoriev I.V."/>
            <person name="Vagvolgyi C."/>
            <person name="Papp T."/>
            <person name="Martin F.M."/>
            <person name="Miettinen O."/>
            <person name="Hibbett D.S."/>
            <person name="Nagy L.G."/>
        </authorList>
    </citation>
    <scope>NUCLEOTIDE SEQUENCE [LARGE SCALE GENOMIC DNA]</scope>
    <source>
        <strain evidence="6 7">CBS 962.96</strain>
    </source>
</reference>
<dbReference type="OrthoDB" id="2427869at2759"/>
<dbReference type="EMBL" id="ML179784">
    <property type="protein sequence ID" value="THU81729.1"/>
    <property type="molecule type" value="Genomic_DNA"/>
</dbReference>